<accession>A0A6J7XGK1</accession>
<evidence type="ECO:0000313" key="1">
    <source>
        <dbReference type="EMBL" id="CAB4177857.1"/>
    </source>
</evidence>
<organism evidence="2">
    <name type="scientific">uncultured Caudovirales phage</name>
    <dbReference type="NCBI Taxonomy" id="2100421"/>
    <lineage>
        <taxon>Viruses</taxon>
        <taxon>Duplodnaviria</taxon>
        <taxon>Heunggongvirae</taxon>
        <taxon>Uroviricota</taxon>
        <taxon>Caudoviricetes</taxon>
        <taxon>Peduoviridae</taxon>
        <taxon>Maltschvirus</taxon>
        <taxon>Maltschvirus maltsch</taxon>
    </lineage>
</organism>
<dbReference type="EMBL" id="LR798401">
    <property type="protein sequence ID" value="CAB5229355.1"/>
    <property type="molecule type" value="Genomic_DNA"/>
</dbReference>
<dbReference type="SUPFAM" id="SSF53448">
    <property type="entry name" value="Nucleotide-diphospho-sugar transferases"/>
    <property type="match status" value="1"/>
</dbReference>
<reference evidence="2" key="1">
    <citation type="submission" date="2020-05" db="EMBL/GenBank/DDBJ databases">
        <authorList>
            <person name="Chiriac C."/>
            <person name="Salcher M."/>
            <person name="Ghai R."/>
            <person name="Kavagutti S V."/>
        </authorList>
    </citation>
    <scope>NUCLEOTIDE SEQUENCE</scope>
</reference>
<name>A0A6J7XGK1_9CAUD</name>
<protein>
    <submittedName>
        <fullName evidence="2">Glyco_tranf_GTA_type domain containing protein</fullName>
    </submittedName>
</protein>
<dbReference type="InterPro" id="IPR029044">
    <property type="entry name" value="Nucleotide-diphossugar_trans"/>
</dbReference>
<dbReference type="EMBL" id="LR796962">
    <property type="protein sequence ID" value="CAB4177857.1"/>
    <property type="molecule type" value="Genomic_DNA"/>
</dbReference>
<proteinExistence type="predicted"/>
<sequence length="223" mass="25428">MIVAPIPVNGRLPLLKHTIQRLKCKVICIGHEPEAKELCESLGAEWIQHDNFPLGAKWNAGFQAAKKYNPAGVLFVGSSDWVGDGYIDHCEKLLEQYDFIGKLGCYFADVGETIRAVSWSGYEGRRLGEPIGIGRVLSNRILDTMNWKPFDDKQDNSLDYVMYEKARKGNTYILTDPNQKLLSISTNKWINKHKFEQHWSNQIPSQRINPSHLIESFPELNLL</sequence>
<gene>
    <name evidence="1" type="ORF">UFOVP1015_9</name>
    <name evidence="2" type="ORF">UFOVP1551_40</name>
</gene>
<evidence type="ECO:0000313" key="2">
    <source>
        <dbReference type="EMBL" id="CAB5229355.1"/>
    </source>
</evidence>